<evidence type="ECO:0000256" key="3">
    <source>
        <dbReference type="ARBA" id="ARBA00023163"/>
    </source>
</evidence>
<dbReference type="PRINTS" id="PR00038">
    <property type="entry name" value="HTHLUXR"/>
</dbReference>
<gene>
    <name evidence="7" type="ORF">B5766_06195</name>
</gene>
<proteinExistence type="predicted"/>
<dbReference type="GO" id="GO:0003677">
    <property type="term" value="F:DNA binding"/>
    <property type="evidence" value="ECO:0007669"/>
    <property type="project" value="UniProtKB-KW"/>
</dbReference>
<dbReference type="InterPro" id="IPR000792">
    <property type="entry name" value="Tscrpt_reg_LuxR_C"/>
</dbReference>
<dbReference type="SUPFAM" id="SSF52172">
    <property type="entry name" value="CheY-like"/>
    <property type="match status" value="1"/>
</dbReference>
<dbReference type="AlphaFoldDB" id="A0A2A6FRB0"/>
<dbReference type="GO" id="GO:0000160">
    <property type="term" value="P:phosphorelay signal transduction system"/>
    <property type="evidence" value="ECO:0007669"/>
    <property type="project" value="InterPro"/>
</dbReference>
<evidence type="ECO:0000313" key="7">
    <source>
        <dbReference type="EMBL" id="PDQ35412.1"/>
    </source>
</evidence>
<dbReference type="PROSITE" id="PS50110">
    <property type="entry name" value="RESPONSE_REGULATORY"/>
    <property type="match status" value="1"/>
</dbReference>
<keyword evidence="4" id="KW-0597">Phosphoprotein</keyword>
<name>A0A2A6FRB0_9MICO</name>
<reference evidence="8" key="1">
    <citation type="submission" date="2017-03" db="EMBL/GenBank/DDBJ databases">
        <authorList>
            <person name="Lund M.B."/>
        </authorList>
    </citation>
    <scope>NUCLEOTIDE SEQUENCE [LARGE SCALE GENOMIC DNA]</scope>
</reference>
<dbReference type="SUPFAM" id="SSF46894">
    <property type="entry name" value="C-terminal effector domain of the bipartite response regulators"/>
    <property type="match status" value="1"/>
</dbReference>
<feature type="domain" description="HTH luxR-type" evidence="5">
    <location>
        <begin position="146"/>
        <end position="211"/>
    </location>
</feature>
<evidence type="ECO:0000313" key="8">
    <source>
        <dbReference type="Proteomes" id="UP000219994"/>
    </source>
</evidence>
<sequence length="222" mass="24162">MKLEILVVADAILRAEALSSLLATCPDFTVTARSFEAQRPSGTREPEPSVIVCDTTDALMSAPEKIKRLVREKPDRQIIAVTAVGDDLTIECFASGAAGVVRWDSTDGELFASVREVAAGHLYVSRAVLRGLIGSTSQPSVREINSSYCFEGLTAREISIVSLLLLGMTNQEIAGKLFLAEQTVKSHFGRIMAKWGVRDRVQVVLKAMHANPHNLTQPEDLQ</sequence>
<keyword evidence="2" id="KW-0238">DNA-binding</keyword>
<dbReference type="InterPro" id="IPR011006">
    <property type="entry name" value="CheY-like_superfamily"/>
</dbReference>
<dbReference type="Pfam" id="PF00196">
    <property type="entry name" value="GerE"/>
    <property type="match status" value="1"/>
</dbReference>
<feature type="modified residue" description="4-aspartylphosphate" evidence="4">
    <location>
        <position position="54"/>
    </location>
</feature>
<dbReference type="InterPro" id="IPR001789">
    <property type="entry name" value="Sig_transdc_resp-reg_receiver"/>
</dbReference>
<keyword evidence="1" id="KW-0805">Transcription regulation</keyword>
<evidence type="ECO:0000256" key="1">
    <source>
        <dbReference type="ARBA" id="ARBA00023015"/>
    </source>
</evidence>
<dbReference type="PROSITE" id="PS50043">
    <property type="entry name" value="HTH_LUXR_2"/>
    <property type="match status" value="1"/>
</dbReference>
<accession>A0A2A6FRB0</accession>
<keyword evidence="3" id="KW-0804">Transcription</keyword>
<dbReference type="EMBL" id="NAEP01000034">
    <property type="protein sequence ID" value="PDQ35412.1"/>
    <property type="molecule type" value="Genomic_DNA"/>
</dbReference>
<evidence type="ECO:0000259" key="5">
    <source>
        <dbReference type="PROSITE" id="PS50043"/>
    </source>
</evidence>
<dbReference type="Proteomes" id="UP000219994">
    <property type="component" value="Unassembled WGS sequence"/>
</dbReference>
<protein>
    <recommendedName>
        <fullName evidence="9">HTH luxR-type domain-containing protein</fullName>
    </recommendedName>
</protein>
<dbReference type="PANTHER" id="PTHR43214:SF24">
    <property type="entry name" value="TRANSCRIPTIONAL REGULATORY PROTEIN NARL-RELATED"/>
    <property type="match status" value="1"/>
</dbReference>
<dbReference type="SMART" id="SM00421">
    <property type="entry name" value="HTH_LUXR"/>
    <property type="match status" value="1"/>
</dbReference>
<comment type="caution">
    <text evidence="7">The sequence shown here is derived from an EMBL/GenBank/DDBJ whole genome shotgun (WGS) entry which is preliminary data.</text>
</comment>
<evidence type="ECO:0008006" key="9">
    <source>
        <dbReference type="Google" id="ProtNLM"/>
    </source>
</evidence>
<evidence type="ECO:0000256" key="2">
    <source>
        <dbReference type="ARBA" id="ARBA00023125"/>
    </source>
</evidence>
<dbReference type="InterPro" id="IPR039420">
    <property type="entry name" value="WalR-like"/>
</dbReference>
<evidence type="ECO:0000256" key="4">
    <source>
        <dbReference type="PROSITE-ProRule" id="PRU00169"/>
    </source>
</evidence>
<dbReference type="PANTHER" id="PTHR43214">
    <property type="entry name" value="TWO-COMPONENT RESPONSE REGULATOR"/>
    <property type="match status" value="1"/>
</dbReference>
<dbReference type="CDD" id="cd06170">
    <property type="entry name" value="LuxR_C_like"/>
    <property type="match status" value="1"/>
</dbReference>
<dbReference type="GO" id="GO:0006355">
    <property type="term" value="P:regulation of DNA-templated transcription"/>
    <property type="evidence" value="ECO:0007669"/>
    <property type="project" value="InterPro"/>
</dbReference>
<feature type="domain" description="Response regulatory" evidence="6">
    <location>
        <begin position="4"/>
        <end position="118"/>
    </location>
</feature>
<evidence type="ECO:0000259" key="6">
    <source>
        <dbReference type="PROSITE" id="PS50110"/>
    </source>
</evidence>
<organism evidence="7 8">
    <name type="scientific">Candidatus Lumbricidiphila eiseniae</name>
    <dbReference type="NCBI Taxonomy" id="1969409"/>
    <lineage>
        <taxon>Bacteria</taxon>
        <taxon>Bacillati</taxon>
        <taxon>Actinomycetota</taxon>
        <taxon>Actinomycetes</taxon>
        <taxon>Micrococcales</taxon>
        <taxon>Microbacteriaceae</taxon>
        <taxon>Candidatus Lumbricidiphila</taxon>
    </lineage>
</organism>
<dbReference type="PROSITE" id="PS00622">
    <property type="entry name" value="HTH_LUXR_1"/>
    <property type="match status" value="1"/>
</dbReference>
<dbReference type="Gene3D" id="3.40.50.2300">
    <property type="match status" value="1"/>
</dbReference>
<dbReference type="InterPro" id="IPR016032">
    <property type="entry name" value="Sig_transdc_resp-reg_C-effctor"/>
</dbReference>